<evidence type="ECO:0000256" key="6">
    <source>
        <dbReference type="SAM" id="Phobius"/>
    </source>
</evidence>
<evidence type="ECO:0000313" key="7">
    <source>
        <dbReference type="Proteomes" id="UP000887540"/>
    </source>
</evidence>
<organism evidence="7 8">
    <name type="scientific">Acrobeloides nanus</name>
    <dbReference type="NCBI Taxonomy" id="290746"/>
    <lineage>
        <taxon>Eukaryota</taxon>
        <taxon>Metazoa</taxon>
        <taxon>Ecdysozoa</taxon>
        <taxon>Nematoda</taxon>
        <taxon>Chromadorea</taxon>
        <taxon>Rhabditida</taxon>
        <taxon>Tylenchina</taxon>
        <taxon>Cephalobomorpha</taxon>
        <taxon>Cephaloboidea</taxon>
        <taxon>Cephalobidae</taxon>
        <taxon>Acrobeloides</taxon>
    </lineage>
</organism>
<dbReference type="PANTHER" id="PTHR43184:SF2">
    <property type="entry name" value="MAJOR FACILITATOR SUPERFAMILY (MFS) PROFILE DOMAIN-CONTAINING PROTEIN"/>
    <property type="match status" value="1"/>
</dbReference>
<name>A0A914DEV2_9BILA</name>
<evidence type="ECO:0000256" key="3">
    <source>
        <dbReference type="ARBA" id="ARBA00022989"/>
    </source>
</evidence>
<comment type="subcellular location">
    <subcellularLocation>
        <location evidence="1">Membrane</location>
        <topology evidence="1">Multi-pass membrane protein</topology>
    </subcellularLocation>
</comment>
<dbReference type="SUPFAM" id="SSF103473">
    <property type="entry name" value="MFS general substrate transporter"/>
    <property type="match status" value="1"/>
</dbReference>
<proteinExistence type="predicted"/>
<evidence type="ECO:0000256" key="4">
    <source>
        <dbReference type="ARBA" id="ARBA00023136"/>
    </source>
</evidence>
<dbReference type="InterPro" id="IPR036259">
    <property type="entry name" value="MFS_trans_sf"/>
</dbReference>
<dbReference type="PANTHER" id="PTHR43184">
    <property type="entry name" value="MAJOR FACILITATOR SUPERFAMILY TRANSPORTER 16, ISOFORM B"/>
    <property type="match status" value="1"/>
</dbReference>
<sequence length="90" mass="10228">PLFDNKEDAEFFLGSLDAIFMIFYAASMFFWGWLGDRSNPKTVVLLGMIGSGITVRLFYIGHCPQQKNRQQGVARRLKHSKKSATLWTNG</sequence>
<reference evidence="8" key="1">
    <citation type="submission" date="2022-11" db="UniProtKB">
        <authorList>
            <consortium name="WormBaseParasite"/>
        </authorList>
    </citation>
    <scope>IDENTIFICATION</scope>
</reference>
<dbReference type="WBParaSite" id="ACRNAN_scaffold23181.g19943.t1">
    <property type="protein sequence ID" value="ACRNAN_scaffold23181.g19943.t1"/>
    <property type="gene ID" value="ACRNAN_scaffold23181.g19943"/>
</dbReference>
<keyword evidence="4 6" id="KW-0472">Membrane</keyword>
<keyword evidence="7" id="KW-1185">Reference proteome</keyword>
<keyword evidence="3 6" id="KW-1133">Transmembrane helix</keyword>
<evidence type="ECO:0000256" key="2">
    <source>
        <dbReference type="ARBA" id="ARBA00022692"/>
    </source>
</evidence>
<dbReference type="AlphaFoldDB" id="A0A914DEV2"/>
<evidence type="ECO:0000313" key="8">
    <source>
        <dbReference type="WBParaSite" id="ACRNAN_scaffold23181.g19943.t1"/>
    </source>
</evidence>
<dbReference type="GO" id="GO:0022857">
    <property type="term" value="F:transmembrane transporter activity"/>
    <property type="evidence" value="ECO:0007669"/>
    <property type="project" value="InterPro"/>
</dbReference>
<dbReference type="InterPro" id="IPR011701">
    <property type="entry name" value="MFS"/>
</dbReference>
<feature type="transmembrane region" description="Helical" evidence="6">
    <location>
        <begin position="12"/>
        <end position="31"/>
    </location>
</feature>
<dbReference type="GO" id="GO:0005789">
    <property type="term" value="C:endoplasmic reticulum membrane"/>
    <property type="evidence" value="ECO:0007669"/>
    <property type="project" value="TreeGrafter"/>
</dbReference>
<evidence type="ECO:0000256" key="5">
    <source>
        <dbReference type="SAM" id="MobiDB-lite"/>
    </source>
</evidence>
<keyword evidence="2 6" id="KW-0812">Transmembrane</keyword>
<dbReference type="Gene3D" id="1.20.1250.20">
    <property type="entry name" value="MFS general substrate transporter like domains"/>
    <property type="match status" value="1"/>
</dbReference>
<dbReference type="Proteomes" id="UP000887540">
    <property type="component" value="Unplaced"/>
</dbReference>
<dbReference type="Pfam" id="PF07690">
    <property type="entry name" value="MFS_1"/>
    <property type="match status" value="1"/>
</dbReference>
<feature type="transmembrane region" description="Helical" evidence="6">
    <location>
        <begin position="43"/>
        <end position="61"/>
    </location>
</feature>
<feature type="region of interest" description="Disordered" evidence="5">
    <location>
        <begin position="70"/>
        <end position="90"/>
    </location>
</feature>
<accession>A0A914DEV2</accession>
<evidence type="ECO:0000256" key="1">
    <source>
        <dbReference type="ARBA" id="ARBA00004141"/>
    </source>
</evidence>
<protein>
    <submittedName>
        <fullName evidence="8">Uncharacterized protein</fullName>
    </submittedName>
</protein>